<gene>
    <name evidence="1" type="ORF">MTR67_049716</name>
</gene>
<dbReference type="EMBL" id="CP133622">
    <property type="protein sequence ID" value="WMV56331.1"/>
    <property type="molecule type" value="Genomic_DNA"/>
</dbReference>
<protein>
    <submittedName>
        <fullName evidence="1">Uncharacterized protein</fullName>
    </submittedName>
</protein>
<evidence type="ECO:0000313" key="1">
    <source>
        <dbReference type="EMBL" id="WMV56331.1"/>
    </source>
</evidence>
<organism evidence="1 2">
    <name type="scientific">Solanum verrucosum</name>
    <dbReference type="NCBI Taxonomy" id="315347"/>
    <lineage>
        <taxon>Eukaryota</taxon>
        <taxon>Viridiplantae</taxon>
        <taxon>Streptophyta</taxon>
        <taxon>Embryophyta</taxon>
        <taxon>Tracheophyta</taxon>
        <taxon>Spermatophyta</taxon>
        <taxon>Magnoliopsida</taxon>
        <taxon>eudicotyledons</taxon>
        <taxon>Gunneridae</taxon>
        <taxon>Pentapetalae</taxon>
        <taxon>asterids</taxon>
        <taxon>lamiids</taxon>
        <taxon>Solanales</taxon>
        <taxon>Solanaceae</taxon>
        <taxon>Solanoideae</taxon>
        <taxon>Solaneae</taxon>
        <taxon>Solanum</taxon>
    </lineage>
</organism>
<evidence type="ECO:0000313" key="2">
    <source>
        <dbReference type="Proteomes" id="UP001234989"/>
    </source>
</evidence>
<proteinExistence type="predicted"/>
<accession>A0AAF0V3U9</accession>
<reference evidence="1" key="1">
    <citation type="submission" date="2023-08" db="EMBL/GenBank/DDBJ databases">
        <title>A de novo genome assembly of Solanum verrucosum Schlechtendal, a Mexican diploid species geographically isolated from the other diploid A-genome species in potato relatives.</title>
        <authorList>
            <person name="Hosaka K."/>
        </authorList>
    </citation>
    <scope>NUCLEOTIDE SEQUENCE</scope>
    <source>
        <tissue evidence="1">Young leaves</tissue>
    </source>
</reference>
<dbReference type="Proteomes" id="UP001234989">
    <property type="component" value="Chromosome 11"/>
</dbReference>
<dbReference type="AlphaFoldDB" id="A0AAF0V3U9"/>
<name>A0AAF0V3U9_SOLVR</name>
<sequence>MRFPSDYFHYCRDAYIVVVVVVVVVADSITCSKYDVVLSNAFVAIYCPENSILRSTVICPQSVGEERYFFFSLEFHFSFISMRRKY</sequence>
<keyword evidence="2" id="KW-1185">Reference proteome</keyword>